<keyword evidence="4" id="KW-1003">Cell membrane</keyword>
<dbReference type="CDD" id="cd06261">
    <property type="entry name" value="TM_PBP2"/>
    <property type="match status" value="1"/>
</dbReference>
<dbReference type="NCBIfam" id="TIGR01726">
    <property type="entry name" value="HEQRo_perm_3TM"/>
    <property type="match status" value="1"/>
</dbReference>
<feature type="domain" description="ABC transmembrane type-1" evidence="9">
    <location>
        <begin position="162"/>
        <end position="352"/>
    </location>
</feature>
<dbReference type="InterPro" id="IPR010065">
    <property type="entry name" value="AA_ABC_transptr_permease_3TM"/>
</dbReference>
<evidence type="ECO:0000256" key="8">
    <source>
        <dbReference type="RuleBase" id="RU363032"/>
    </source>
</evidence>
<keyword evidence="5 8" id="KW-0812">Transmembrane</keyword>
<dbReference type="AlphaFoldDB" id="A0A3N1KPL4"/>
<sequence>MTVSDLGLPPAAVRAGPVRVGRWVWRNLFATIPNTLITLLLLWLLASTVPGVVRWLFVDALWAPATAEQCLRGAGACWAFLQAKYRLILFGPYPYDEQWRPALAMLLFFAMVVATCFPELFRLAGRMRRLLVAWVATVGAITWLLHGGLGLSLVEVRLWGGLPLTLILSVVGAFCAFWLAIFLALGRRSHMPVVRALAIGYIELIRGVPLIGLLFMAVVLFPLIVPPGVDVDKLARAQIAFILFFAAYMAEAIRGGLQAIPAGQYEAAGALGLGYWPTMRFVVLPQALRIVIPTLVNIFIGAFKDTSLVLIIAMFDLLGSANAAKSDSTWWGLYVEAYLFVASIYLVFCALMSAYSQRLERRLGAGRG</sequence>
<evidence type="ECO:0000256" key="6">
    <source>
        <dbReference type="ARBA" id="ARBA00022989"/>
    </source>
</evidence>
<comment type="caution">
    <text evidence="10">The sequence shown here is derived from an EMBL/GenBank/DDBJ whole genome shotgun (WGS) entry which is preliminary data.</text>
</comment>
<dbReference type="GO" id="GO:0043190">
    <property type="term" value="C:ATP-binding cassette (ABC) transporter complex"/>
    <property type="evidence" value="ECO:0007669"/>
    <property type="project" value="InterPro"/>
</dbReference>
<dbReference type="Gene3D" id="1.10.3720.10">
    <property type="entry name" value="MetI-like"/>
    <property type="match status" value="1"/>
</dbReference>
<evidence type="ECO:0000256" key="1">
    <source>
        <dbReference type="ARBA" id="ARBA00004429"/>
    </source>
</evidence>
<keyword evidence="7 8" id="KW-0472">Membrane</keyword>
<feature type="transmembrane region" description="Helical" evidence="8">
    <location>
        <begin position="335"/>
        <end position="355"/>
    </location>
</feature>
<dbReference type="InterPro" id="IPR035906">
    <property type="entry name" value="MetI-like_sf"/>
</dbReference>
<dbReference type="Proteomes" id="UP000278222">
    <property type="component" value="Unassembled WGS sequence"/>
</dbReference>
<feature type="transmembrane region" description="Helical" evidence="8">
    <location>
        <begin position="130"/>
        <end position="154"/>
    </location>
</feature>
<dbReference type="Pfam" id="PF00528">
    <property type="entry name" value="BPD_transp_1"/>
    <property type="match status" value="1"/>
</dbReference>
<gene>
    <name evidence="10" type="ORF">EDC65_5143</name>
</gene>
<dbReference type="PANTHER" id="PTHR30614:SF41">
    <property type="entry name" value="INNER MEMBRANE AMINO-ACID ABC TRANSPORTER PERMEASE PROTEIN YHDY"/>
    <property type="match status" value="1"/>
</dbReference>
<comment type="similarity">
    <text evidence="2">Belongs to the binding-protein-dependent transport system permease family. HisMQ subfamily.</text>
</comment>
<evidence type="ECO:0000256" key="5">
    <source>
        <dbReference type="ARBA" id="ARBA00022692"/>
    </source>
</evidence>
<keyword evidence="11" id="KW-1185">Reference proteome</keyword>
<dbReference type="EMBL" id="RJKX01000018">
    <property type="protein sequence ID" value="ROP81287.1"/>
    <property type="molecule type" value="Genomic_DNA"/>
</dbReference>
<protein>
    <submittedName>
        <fullName evidence="10">Amino acid ABC transporter membrane protein 2 (PAAT family)</fullName>
    </submittedName>
</protein>
<dbReference type="SUPFAM" id="SSF161098">
    <property type="entry name" value="MetI-like"/>
    <property type="match status" value="1"/>
</dbReference>
<keyword evidence="6 8" id="KW-1133">Transmembrane helix</keyword>
<feature type="transmembrane region" description="Helical" evidence="8">
    <location>
        <begin position="99"/>
        <end position="118"/>
    </location>
</feature>
<dbReference type="InterPro" id="IPR000515">
    <property type="entry name" value="MetI-like"/>
</dbReference>
<name>A0A3N1KPL4_9PROT</name>
<keyword evidence="3 8" id="KW-0813">Transport</keyword>
<evidence type="ECO:0000256" key="3">
    <source>
        <dbReference type="ARBA" id="ARBA00022448"/>
    </source>
</evidence>
<dbReference type="PANTHER" id="PTHR30614">
    <property type="entry name" value="MEMBRANE COMPONENT OF AMINO ACID ABC TRANSPORTER"/>
    <property type="match status" value="1"/>
</dbReference>
<dbReference type="OrthoDB" id="9771188at2"/>
<dbReference type="InterPro" id="IPR043429">
    <property type="entry name" value="ArtM/GltK/GlnP/TcyL/YhdX-like"/>
</dbReference>
<evidence type="ECO:0000313" key="10">
    <source>
        <dbReference type="EMBL" id="ROP81287.1"/>
    </source>
</evidence>
<accession>A0A3N1KPL4</accession>
<feature type="transmembrane region" description="Helical" evidence="8">
    <location>
        <begin position="207"/>
        <end position="225"/>
    </location>
</feature>
<dbReference type="GO" id="GO:0006865">
    <property type="term" value="P:amino acid transport"/>
    <property type="evidence" value="ECO:0007669"/>
    <property type="project" value="TreeGrafter"/>
</dbReference>
<evidence type="ECO:0000256" key="7">
    <source>
        <dbReference type="ARBA" id="ARBA00023136"/>
    </source>
</evidence>
<proteinExistence type="inferred from homology"/>
<dbReference type="GO" id="GO:0022857">
    <property type="term" value="F:transmembrane transporter activity"/>
    <property type="evidence" value="ECO:0007669"/>
    <property type="project" value="InterPro"/>
</dbReference>
<organism evidence="10 11">
    <name type="scientific">Stella humosa</name>
    <dbReference type="NCBI Taxonomy" id="94"/>
    <lineage>
        <taxon>Bacteria</taxon>
        <taxon>Pseudomonadati</taxon>
        <taxon>Pseudomonadota</taxon>
        <taxon>Alphaproteobacteria</taxon>
        <taxon>Rhodospirillales</taxon>
        <taxon>Stellaceae</taxon>
        <taxon>Stella</taxon>
    </lineage>
</organism>
<evidence type="ECO:0000256" key="2">
    <source>
        <dbReference type="ARBA" id="ARBA00010072"/>
    </source>
</evidence>
<evidence type="ECO:0000259" key="9">
    <source>
        <dbReference type="PROSITE" id="PS50928"/>
    </source>
</evidence>
<evidence type="ECO:0000313" key="11">
    <source>
        <dbReference type="Proteomes" id="UP000278222"/>
    </source>
</evidence>
<dbReference type="RefSeq" id="WP_123695046.1">
    <property type="nucleotide sequence ID" value="NZ_AP019700.1"/>
</dbReference>
<reference evidence="10 11" key="1">
    <citation type="submission" date="2018-11" db="EMBL/GenBank/DDBJ databases">
        <title>Genomic Encyclopedia of Type Strains, Phase IV (KMG-IV): sequencing the most valuable type-strain genomes for metagenomic binning, comparative biology and taxonomic classification.</title>
        <authorList>
            <person name="Goeker M."/>
        </authorList>
    </citation>
    <scope>NUCLEOTIDE SEQUENCE [LARGE SCALE GENOMIC DNA]</scope>
    <source>
        <strain evidence="10 11">DSM 5900</strain>
    </source>
</reference>
<dbReference type="PROSITE" id="PS50928">
    <property type="entry name" value="ABC_TM1"/>
    <property type="match status" value="1"/>
</dbReference>
<evidence type="ECO:0000256" key="4">
    <source>
        <dbReference type="ARBA" id="ARBA00022475"/>
    </source>
</evidence>
<comment type="subcellular location">
    <subcellularLocation>
        <location evidence="1">Cell inner membrane</location>
        <topology evidence="1">Multi-pass membrane protein</topology>
    </subcellularLocation>
    <subcellularLocation>
        <location evidence="8">Cell membrane</location>
        <topology evidence="8">Multi-pass membrane protein</topology>
    </subcellularLocation>
</comment>
<feature type="transmembrane region" description="Helical" evidence="8">
    <location>
        <begin position="166"/>
        <end position="186"/>
    </location>
</feature>
<feature type="transmembrane region" description="Helical" evidence="8">
    <location>
        <begin position="290"/>
        <end position="315"/>
    </location>
</feature>
<feature type="transmembrane region" description="Helical" evidence="8">
    <location>
        <begin position="237"/>
        <end position="257"/>
    </location>
</feature>